<evidence type="ECO:0000259" key="2">
    <source>
        <dbReference type="Pfam" id="PF01370"/>
    </source>
</evidence>
<reference evidence="3 4" key="1">
    <citation type="submission" date="2022-06" db="EMBL/GenBank/DDBJ databases">
        <title>Ideonella sp. NS12-5 Genome sequencing and assembly.</title>
        <authorList>
            <person name="Jung Y."/>
        </authorList>
    </citation>
    <scope>NUCLEOTIDE SEQUENCE [LARGE SCALE GENOMIC DNA]</scope>
    <source>
        <strain evidence="3 4">NS12-5</strain>
    </source>
</reference>
<organism evidence="3 4">
    <name type="scientific">Ideonella oryzae</name>
    <dbReference type="NCBI Taxonomy" id="2937441"/>
    <lineage>
        <taxon>Bacteria</taxon>
        <taxon>Pseudomonadati</taxon>
        <taxon>Pseudomonadota</taxon>
        <taxon>Betaproteobacteria</taxon>
        <taxon>Burkholderiales</taxon>
        <taxon>Sphaerotilaceae</taxon>
        <taxon>Ideonella</taxon>
    </lineage>
</organism>
<dbReference type="SUPFAM" id="SSF51735">
    <property type="entry name" value="NAD(P)-binding Rossmann-fold domains"/>
    <property type="match status" value="1"/>
</dbReference>
<evidence type="ECO:0000313" key="3">
    <source>
        <dbReference type="EMBL" id="MCO5975788.1"/>
    </source>
</evidence>
<accession>A0ABT1BI93</accession>
<evidence type="ECO:0000313" key="4">
    <source>
        <dbReference type="Proteomes" id="UP001204851"/>
    </source>
</evidence>
<gene>
    <name evidence="3" type="ORF">M0L44_03490</name>
</gene>
<comment type="caution">
    <text evidence="3">The sequence shown here is derived from an EMBL/GenBank/DDBJ whole genome shotgun (WGS) entry which is preliminary data.</text>
</comment>
<dbReference type="Pfam" id="PF01370">
    <property type="entry name" value="Epimerase"/>
    <property type="match status" value="1"/>
</dbReference>
<dbReference type="EMBL" id="JAMXMC010000002">
    <property type="protein sequence ID" value="MCO5975788.1"/>
    <property type="molecule type" value="Genomic_DNA"/>
</dbReference>
<dbReference type="InterPro" id="IPR001509">
    <property type="entry name" value="Epimerase_deHydtase"/>
</dbReference>
<protein>
    <submittedName>
        <fullName evidence="3">NAD(P)-dependent oxidoreductase</fullName>
    </submittedName>
</protein>
<sequence>MKSYVIGGNGFLGRHVAAWLGKDGVVRKAPAYDDADPVKWQATVLEDMRQFAPDVVLIPGASQAMGDDAKAIQALVASNCILPCLVAQQLLEHSPDSTLVVFGTSWQFADSEGFRPFNLYAASKQAGQDLLTHYALRGLKILQLIMFDTYGEDDSRRKLLKILQDACARGEEIGTTPGEQEIDLVHIDDACAGIKSAIREIQGWDASQGVLVRGLGSGRPIRVKELISRVGERAGKALRANIGERPYRPREVMQAYRNYRRPAGWKPERTEFQDTSCPEDRDGNLAN</sequence>
<feature type="region of interest" description="Disordered" evidence="1">
    <location>
        <begin position="267"/>
        <end position="287"/>
    </location>
</feature>
<evidence type="ECO:0000256" key="1">
    <source>
        <dbReference type="SAM" id="MobiDB-lite"/>
    </source>
</evidence>
<proteinExistence type="predicted"/>
<dbReference type="InterPro" id="IPR036291">
    <property type="entry name" value="NAD(P)-bd_dom_sf"/>
</dbReference>
<feature type="domain" description="NAD-dependent epimerase/dehydratase" evidence="2">
    <location>
        <begin position="4"/>
        <end position="200"/>
    </location>
</feature>
<keyword evidence="4" id="KW-1185">Reference proteome</keyword>
<dbReference type="RefSeq" id="WP_252768223.1">
    <property type="nucleotide sequence ID" value="NZ_JAMXMC010000002.1"/>
</dbReference>
<name>A0ABT1BI93_9BURK</name>
<dbReference type="Proteomes" id="UP001204851">
    <property type="component" value="Unassembled WGS sequence"/>
</dbReference>
<dbReference type="Gene3D" id="3.40.50.720">
    <property type="entry name" value="NAD(P)-binding Rossmann-like Domain"/>
    <property type="match status" value="1"/>
</dbReference>